<dbReference type="PANTHER" id="PTHR30332:SF24">
    <property type="entry name" value="SECRETIN GSPD-RELATED"/>
    <property type="match status" value="1"/>
</dbReference>
<dbReference type="Pfam" id="PF21305">
    <property type="entry name" value="type_II_gspD_N0"/>
    <property type="match status" value="1"/>
</dbReference>
<comment type="subcellular location">
    <subcellularLocation>
        <location evidence="1">Membrane</location>
    </subcellularLocation>
</comment>
<evidence type="ECO:0000256" key="4">
    <source>
        <dbReference type="SAM" id="SignalP"/>
    </source>
</evidence>
<dbReference type="GO" id="GO:0009306">
    <property type="term" value="P:protein secretion"/>
    <property type="evidence" value="ECO:0007669"/>
    <property type="project" value="TreeGrafter"/>
</dbReference>
<dbReference type="InterPro" id="IPR038591">
    <property type="entry name" value="NolW-like_sf"/>
</dbReference>
<feature type="non-terminal residue" evidence="6">
    <location>
        <position position="154"/>
    </location>
</feature>
<reference evidence="6 7" key="1">
    <citation type="journal article" date="2019" name="Nat. Med.">
        <title>A library of human gut bacterial isolates paired with longitudinal multiomics data enables mechanistic microbiome research.</title>
        <authorList>
            <person name="Poyet M."/>
            <person name="Groussin M."/>
            <person name="Gibbons S.M."/>
            <person name="Avila-Pacheco J."/>
            <person name="Jiang X."/>
            <person name="Kearney S.M."/>
            <person name="Perrotta A.R."/>
            <person name="Berdy B."/>
            <person name="Zhao S."/>
            <person name="Lieberman T.D."/>
            <person name="Swanson P.K."/>
            <person name="Smith M."/>
            <person name="Roesemann S."/>
            <person name="Alexander J.E."/>
            <person name="Rich S.A."/>
            <person name="Livny J."/>
            <person name="Vlamakis H."/>
            <person name="Clish C."/>
            <person name="Bullock K."/>
            <person name="Deik A."/>
            <person name="Scott J."/>
            <person name="Pierce K.A."/>
            <person name="Xavier R.J."/>
            <person name="Alm E.J."/>
        </authorList>
    </citation>
    <scope>NUCLEOTIDE SEQUENCE [LARGE SCALE GENOMIC DNA]</scope>
    <source>
        <strain evidence="6 7">BIOML-A41</strain>
    </source>
</reference>
<evidence type="ECO:0000256" key="1">
    <source>
        <dbReference type="ARBA" id="ARBA00004370"/>
    </source>
</evidence>
<evidence type="ECO:0000259" key="5">
    <source>
        <dbReference type="Pfam" id="PF21305"/>
    </source>
</evidence>
<evidence type="ECO:0000313" key="7">
    <source>
        <dbReference type="Proteomes" id="UP000463337"/>
    </source>
</evidence>
<evidence type="ECO:0000313" key="6">
    <source>
        <dbReference type="EMBL" id="MRY60855.1"/>
    </source>
</evidence>
<name>A0A7K0GPL7_PARDI</name>
<keyword evidence="2 4" id="KW-0732">Signal</keyword>
<dbReference type="GO" id="GO:0015627">
    <property type="term" value="C:type II protein secretion system complex"/>
    <property type="evidence" value="ECO:0007669"/>
    <property type="project" value="TreeGrafter"/>
</dbReference>
<dbReference type="EMBL" id="WKLT01000205">
    <property type="protein sequence ID" value="MRY60855.1"/>
    <property type="molecule type" value="Genomic_DNA"/>
</dbReference>
<dbReference type="PANTHER" id="PTHR30332">
    <property type="entry name" value="PROBABLE GENERAL SECRETION PATHWAY PROTEIN D"/>
    <property type="match status" value="1"/>
</dbReference>
<dbReference type="InterPro" id="IPR049371">
    <property type="entry name" value="GspD-like_N0"/>
</dbReference>
<keyword evidence="3" id="KW-0472">Membrane</keyword>
<dbReference type="GO" id="GO:0016020">
    <property type="term" value="C:membrane"/>
    <property type="evidence" value="ECO:0007669"/>
    <property type="project" value="UniProtKB-SubCell"/>
</dbReference>
<dbReference type="AlphaFoldDB" id="A0A7K0GPL7"/>
<protein>
    <submittedName>
        <fullName evidence="6">Type II secretion system protein GspD</fullName>
    </submittedName>
</protein>
<gene>
    <name evidence="6" type="ORF">GKD59_23895</name>
</gene>
<dbReference type="InterPro" id="IPR050810">
    <property type="entry name" value="Bact_Secretion_Sys_Channel"/>
</dbReference>
<feature type="chain" id="PRO_5029687455" evidence="4">
    <location>
        <begin position="25"/>
        <end position="154"/>
    </location>
</feature>
<comment type="caution">
    <text evidence="6">The sequence shown here is derived from an EMBL/GenBank/DDBJ whole genome shotgun (WGS) entry which is preliminary data.</text>
</comment>
<dbReference type="Gene3D" id="3.30.1370.120">
    <property type="match status" value="1"/>
</dbReference>
<accession>A0A7K0GPL7</accession>
<proteinExistence type="predicted"/>
<feature type="signal peptide" evidence="4">
    <location>
        <begin position="1"/>
        <end position="24"/>
    </location>
</feature>
<feature type="domain" description="GspD-like N0" evidence="5">
    <location>
        <begin position="30"/>
        <end position="99"/>
    </location>
</feature>
<evidence type="ECO:0000256" key="2">
    <source>
        <dbReference type="ARBA" id="ARBA00022729"/>
    </source>
</evidence>
<organism evidence="6 7">
    <name type="scientific">Parabacteroides distasonis</name>
    <dbReference type="NCBI Taxonomy" id="823"/>
    <lineage>
        <taxon>Bacteria</taxon>
        <taxon>Pseudomonadati</taxon>
        <taxon>Bacteroidota</taxon>
        <taxon>Bacteroidia</taxon>
        <taxon>Bacteroidales</taxon>
        <taxon>Tannerellaceae</taxon>
        <taxon>Parabacteroides</taxon>
    </lineage>
</organism>
<evidence type="ECO:0000256" key="3">
    <source>
        <dbReference type="ARBA" id="ARBA00023136"/>
    </source>
</evidence>
<sequence>MKHWFKKSAWLLAGSLICAPAAIASDFSASFKSTDIQEFINIVGRNLEKTIIVDPSVRGKIDVRSYDVLNEEQYYSFFLNVLEVYGYAVVEMDSGVLKVIKAKDSKTSAIPVVGERDSIKGDSVVTRVVTVRNVSVRELSPLLRQLNDNAGAGN</sequence>
<dbReference type="Proteomes" id="UP000463337">
    <property type="component" value="Unassembled WGS sequence"/>
</dbReference>